<evidence type="ECO:0000256" key="4">
    <source>
        <dbReference type="ARBA" id="ARBA00023015"/>
    </source>
</evidence>
<evidence type="ECO:0000259" key="9">
    <source>
        <dbReference type="PROSITE" id="PS50853"/>
    </source>
</evidence>
<dbReference type="InterPro" id="IPR026085">
    <property type="entry name" value="ATF7-int"/>
</dbReference>
<name>A0A6P5J1G7_PHACI</name>
<feature type="region of interest" description="Disordered" evidence="8">
    <location>
        <begin position="415"/>
        <end position="456"/>
    </location>
</feature>
<dbReference type="InterPro" id="IPR056565">
    <property type="entry name" value="Fn3_ATF7IP"/>
</dbReference>
<dbReference type="GeneID" id="110198336"/>
<feature type="region of interest" description="Disordered" evidence="8">
    <location>
        <begin position="117"/>
        <end position="146"/>
    </location>
</feature>
<comment type="subcellular location">
    <subcellularLocation>
        <location evidence="1">Nucleus</location>
    </subcellularLocation>
</comment>
<dbReference type="PANTHER" id="PTHR23210:SF23">
    <property type="entry name" value="ACTIVATING TRANSCRIPTION FACTOR 7-INTERACTING PROTEIN 2"/>
    <property type="match status" value="1"/>
</dbReference>
<dbReference type="GO" id="GO:0005634">
    <property type="term" value="C:nucleus"/>
    <property type="evidence" value="ECO:0007669"/>
    <property type="project" value="UniProtKB-SubCell"/>
</dbReference>
<feature type="domain" description="Fibronectin type-III" evidence="9">
    <location>
        <begin position="589"/>
        <end position="695"/>
    </location>
</feature>
<dbReference type="RefSeq" id="XP_020828207.1">
    <property type="nucleotide sequence ID" value="XM_020972548.1"/>
</dbReference>
<dbReference type="GeneTree" id="ENSGT00530000063707"/>
<feature type="compositionally biased region" description="Polar residues" evidence="8">
    <location>
        <begin position="256"/>
        <end position="288"/>
    </location>
</feature>
<dbReference type="InterPro" id="IPR031870">
    <property type="entry name" value="ATF7IP_BD"/>
</dbReference>
<keyword evidence="3" id="KW-0678">Repressor</keyword>
<keyword evidence="4" id="KW-0805">Transcription regulation</keyword>
<feature type="region of interest" description="Disordered" evidence="8">
    <location>
        <begin position="208"/>
        <end position="229"/>
    </location>
</feature>
<proteinExistence type="inferred from homology"/>
<dbReference type="Pfam" id="PF16794">
    <property type="entry name" value="fn3_4"/>
    <property type="match status" value="1"/>
</dbReference>
<evidence type="ECO:0000256" key="2">
    <source>
        <dbReference type="ARBA" id="ARBA00010344"/>
    </source>
</evidence>
<evidence type="ECO:0000256" key="1">
    <source>
        <dbReference type="ARBA" id="ARBA00004123"/>
    </source>
</evidence>
<evidence type="ECO:0000256" key="7">
    <source>
        <dbReference type="ARBA" id="ARBA00023242"/>
    </source>
</evidence>
<evidence type="ECO:0000256" key="8">
    <source>
        <dbReference type="SAM" id="MobiDB-lite"/>
    </source>
</evidence>
<dbReference type="GO" id="GO:0006355">
    <property type="term" value="P:regulation of DNA-templated transcription"/>
    <property type="evidence" value="ECO:0007669"/>
    <property type="project" value="TreeGrafter"/>
</dbReference>
<reference evidence="11 12" key="1">
    <citation type="submission" date="2025-04" db="UniProtKB">
        <authorList>
            <consortium name="RefSeq"/>
        </authorList>
    </citation>
    <scope>IDENTIFICATION</scope>
    <source>
        <tissue evidence="11 12">Spleen</tissue>
    </source>
</reference>
<keyword evidence="10" id="KW-1185">Reference proteome</keyword>
<evidence type="ECO:0000256" key="3">
    <source>
        <dbReference type="ARBA" id="ARBA00022491"/>
    </source>
</evidence>
<dbReference type="RefSeq" id="XP_020828208.1">
    <property type="nucleotide sequence ID" value="XM_020972549.1"/>
</dbReference>
<dbReference type="GO" id="GO:0005667">
    <property type="term" value="C:transcription regulator complex"/>
    <property type="evidence" value="ECO:0007669"/>
    <property type="project" value="TreeGrafter"/>
</dbReference>
<dbReference type="KEGG" id="pcw:110198336"/>
<dbReference type="Pfam" id="PF16788">
    <property type="entry name" value="ATF7IP_BD"/>
    <property type="match status" value="1"/>
</dbReference>
<feature type="region of interest" description="Disordered" evidence="8">
    <location>
        <begin position="256"/>
        <end position="296"/>
    </location>
</feature>
<evidence type="ECO:0000313" key="11">
    <source>
        <dbReference type="RefSeq" id="XP_020828207.1"/>
    </source>
</evidence>
<feature type="region of interest" description="Disordered" evidence="8">
    <location>
        <begin position="1"/>
        <end position="20"/>
    </location>
</feature>
<dbReference type="InterPro" id="IPR003961">
    <property type="entry name" value="FN3_dom"/>
</dbReference>
<evidence type="ECO:0000256" key="6">
    <source>
        <dbReference type="ARBA" id="ARBA00023163"/>
    </source>
</evidence>
<dbReference type="PROSITE" id="PS50853">
    <property type="entry name" value="FN3"/>
    <property type="match status" value="1"/>
</dbReference>
<evidence type="ECO:0000256" key="5">
    <source>
        <dbReference type="ARBA" id="ARBA00023159"/>
    </source>
</evidence>
<organism evidence="10 11">
    <name type="scientific">Phascolarctos cinereus</name>
    <name type="common">Koala</name>
    <dbReference type="NCBI Taxonomy" id="38626"/>
    <lineage>
        <taxon>Eukaryota</taxon>
        <taxon>Metazoa</taxon>
        <taxon>Chordata</taxon>
        <taxon>Craniata</taxon>
        <taxon>Vertebrata</taxon>
        <taxon>Euteleostomi</taxon>
        <taxon>Mammalia</taxon>
        <taxon>Metatheria</taxon>
        <taxon>Diprotodontia</taxon>
        <taxon>Phascolarctidae</taxon>
        <taxon>Phascolarctos</taxon>
    </lineage>
</organism>
<protein>
    <submittedName>
        <fullName evidence="11 12">Activating transcription factor 7-interacting protein 2</fullName>
    </submittedName>
</protein>
<gene>
    <name evidence="11 12" type="primary">ATF7IP2</name>
</gene>
<feature type="compositionally biased region" description="Polar residues" evidence="8">
    <location>
        <begin position="438"/>
        <end position="454"/>
    </location>
</feature>
<dbReference type="CTD" id="80063"/>
<sequence>MASPDPPAQKKLKAKKTIPTSCRKQIHIVHKSGNTEPLKAVPKNNVHSGNQQLSTDVMHRKNENSNMKCFLLDSRRKIILPQENETFPQDLAKSLKTVKSNSEMNFVSERVIDANRPAETEDSCKKLSVQDSSDSQQTSCGSEHKTNEKRFSFEQAKVDLNLKPNSSLSGSLNDLIDKSDDILGSHVEKAFNSIENGKENNQVGSKLEMTSQSESHVTQQSEAISVKSSNSHLLADKASDLKRSVQARKDTSDFLKTQAYNQTDHSSTSDRGSTVSAWHSSLDTNSSTSKKRVLSGNKENVKRMKTSNEINENICVVGKESSVFEQVKCLIQQEVCVVNYTIFDHKLKELNERVDKTQCRKKHEAIAIELLRKISKLDRCIKAALTSKRIGLESNMPAQNMDCKVINSKTVILNKNQGAERENPSKKLTSLKNKSSRPSEMSTQEAKQKNNLTSDRVKVVSESNNADVVLISEENSILKAPVTRTTDVEKMVLANSNDSLGSKTKSKASGEKTKVEHFVIDLTEEANLNCKTATSVEVLELPVATNENLKKKNLLVQDSTQVVESFEHLPSLPEPHQHPVLTGSNDSLPPQKFELRLKRVLKPKGIALTWNTSHINPRCAPVESYHLYVCHGNTSKSKTTWKKIGEIKALPLPMACSLSQFLSSGTYYFTLQAKDIYGRYGPFCDIKYIHGLSEDNIKESQVLPT</sequence>
<accession>A0A6P5J1G7</accession>
<dbReference type="PANTHER" id="PTHR23210">
    <property type="entry name" value="ACTIVATING TRANSCRIPTION FACTOR 7 INTERACTING PROTEIN"/>
    <property type="match status" value="1"/>
</dbReference>
<keyword evidence="6" id="KW-0804">Transcription</keyword>
<keyword evidence="7" id="KW-0539">Nucleus</keyword>
<dbReference type="AlphaFoldDB" id="A0A6P5J1G7"/>
<dbReference type="Proteomes" id="UP000515140">
    <property type="component" value="Unplaced"/>
</dbReference>
<evidence type="ECO:0000313" key="10">
    <source>
        <dbReference type="Proteomes" id="UP000515140"/>
    </source>
</evidence>
<dbReference type="GO" id="GO:0003712">
    <property type="term" value="F:transcription coregulator activity"/>
    <property type="evidence" value="ECO:0007669"/>
    <property type="project" value="TreeGrafter"/>
</dbReference>
<evidence type="ECO:0000313" key="12">
    <source>
        <dbReference type="RefSeq" id="XP_020828208.1"/>
    </source>
</evidence>
<comment type="similarity">
    <text evidence="2">Belongs to the MCAF family.</text>
</comment>
<keyword evidence="5" id="KW-0010">Activator</keyword>